<dbReference type="Gene3D" id="3.90.1150.30">
    <property type="match status" value="1"/>
</dbReference>
<dbReference type="PANTHER" id="PTHR35145">
    <property type="entry name" value="CYTOPLASMIC PROTEIN-RELATED"/>
    <property type="match status" value="1"/>
</dbReference>
<dbReference type="EMBL" id="ATMT01000060">
    <property type="protein sequence ID" value="EPY05981.1"/>
    <property type="molecule type" value="Genomic_DNA"/>
</dbReference>
<dbReference type="InterPro" id="IPR058532">
    <property type="entry name" value="YjbR/MT2646/Rv2570-like"/>
</dbReference>
<evidence type="ECO:0008006" key="3">
    <source>
        <dbReference type="Google" id="ProtNLM"/>
    </source>
</evidence>
<accession>S9TUI4</accession>
<name>S9TUI4_PAEAL</name>
<proteinExistence type="predicted"/>
<evidence type="ECO:0000313" key="2">
    <source>
        <dbReference type="Proteomes" id="UP000015344"/>
    </source>
</evidence>
<dbReference type="InterPro" id="IPR007351">
    <property type="entry name" value="YjbR"/>
</dbReference>
<dbReference type="Proteomes" id="UP000015344">
    <property type="component" value="Unassembled WGS sequence"/>
</dbReference>
<sequence>MHFYQPFDMLKITIFIYEKECFDMQDWNDYCFDKQGARLTYPFGDDVPVFRVGGKIFALFRETDGCPSVTLKCDPFRAESLREQFAEITPGYHMNKRHWNTVALNGSLSDQDIQMLIDHSYDLVFKSLTREEKAVITANQLMGRV</sequence>
<dbReference type="SUPFAM" id="SSF142906">
    <property type="entry name" value="YjbR-like"/>
    <property type="match status" value="1"/>
</dbReference>
<dbReference type="PATRIC" id="fig|1117108.3.peg.3715"/>
<dbReference type="eggNOG" id="COG2315">
    <property type="taxonomic scope" value="Bacteria"/>
</dbReference>
<dbReference type="Pfam" id="PF04237">
    <property type="entry name" value="YjbR"/>
    <property type="match status" value="1"/>
</dbReference>
<dbReference type="PANTHER" id="PTHR35145:SF1">
    <property type="entry name" value="CYTOPLASMIC PROTEIN"/>
    <property type="match status" value="1"/>
</dbReference>
<reference evidence="1 2" key="1">
    <citation type="submission" date="2013-05" db="EMBL/GenBank/DDBJ databases">
        <authorList>
            <person name="Strain E.A."/>
            <person name="Brown E."/>
            <person name="Allard M.W."/>
            <person name="Luo Y.L."/>
        </authorList>
    </citation>
    <scope>NUCLEOTIDE SEQUENCE [LARGE SCALE GENOMIC DNA]</scope>
    <source>
        <strain evidence="1 2">TS-15</strain>
    </source>
</reference>
<comment type="caution">
    <text evidence="1">The sequence shown here is derived from an EMBL/GenBank/DDBJ whole genome shotgun (WGS) entry which is preliminary data.</text>
</comment>
<protein>
    <recommendedName>
        <fullName evidence="3">MmcQ-like protein</fullName>
    </recommendedName>
</protein>
<dbReference type="AlphaFoldDB" id="S9TUI4"/>
<gene>
    <name evidence="1" type="ORF">PAALTS15_18031</name>
</gene>
<evidence type="ECO:0000313" key="1">
    <source>
        <dbReference type="EMBL" id="EPY05981.1"/>
    </source>
</evidence>
<dbReference type="InterPro" id="IPR038056">
    <property type="entry name" value="YjbR-like_sf"/>
</dbReference>
<organism evidence="1 2">
    <name type="scientific">Paenibacillus alvei TS-15</name>
    <dbReference type="NCBI Taxonomy" id="1117108"/>
    <lineage>
        <taxon>Bacteria</taxon>
        <taxon>Bacillati</taxon>
        <taxon>Bacillota</taxon>
        <taxon>Bacilli</taxon>
        <taxon>Bacillales</taxon>
        <taxon>Paenibacillaceae</taxon>
        <taxon>Paenibacillus</taxon>
    </lineage>
</organism>